<protein>
    <submittedName>
        <fullName evidence="1">Acetoacetate decarboxylase family protein</fullName>
    </submittedName>
</protein>
<dbReference type="SUPFAM" id="SSF160104">
    <property type="entry name" value="Acetoacetate decarboxylase-like"/>
    <property type="match status" value="1"/>
</dbReference>
<proteinExistence type="predicted"/>
<evidence type="ECO:0000313" key="2">
    <source>
        <dbReference type="Proteomes" id="UP001354931"/>
    </source>
</evidence>
<accession>A0ABU6F257</accession>
<dbReference type="Proteomes" id="UP001354931">
    <property type="component" value="Unassembled WGS sequence"/>
</dbReference>
<keyword evidence="2" id="KW-1185">Reference proteome</keyword>
<dbReference type="EMBL" id="JAOZYC010000088">
    <property type="protein sequence ID" value="MEB8338107.1"/>
    <property type="molecule type" value="Genomic_DNA"/>
</dbReference>
<dbReference type="Gene3D" id="2.40.400.10">
    <property type="entry name" value="Acetoacetate decarboxylase-like"/>
    <property type="match status" value="1"/>
</dbReference>
<name>A0ABU6F257_9ACTN</name>
<comment type="caution">
    <text evidence="1">The sequence shown here is derived from an EMBL/GenBank/DDBJ whole genome shotgun (WGS) entry which is preliminary data.</text>
</comment>
<sequence>MSSTGNLTDRTVEVDLGGRLVTVPEGGLYDRFRMDTDLDEVERDPRVSSVDFFRRMPKNRVDSRIGPTLTPNFYYRISTTRLTMLAPTKAIRARLPRELDPLELAPGLGIVSVMTFRYDVCDIDFYTEAAVGVAVKPARHGGLGLLDLVTGLKNDCLHSYVLSLPVNTEIAQVRGHDGYGFPKWVAGLDVDIDTDRTSARLTNDRGGLDLALSAPTPKQTARPSGEHVSTLTSYTTIDGAWHSTTSQINMLSSGTTRFPRGLDLQLGQGRVSDDLRSLKPIRTIQLDVTTEGQLALHMPVPTSIQDRS</sequence>
<dbReference type="Pfam" id="PF06314">
    <property type="entry name" value="ADC"/>
    <property type="match status" value="1"/>
</dbReference>
<dbReference type="InterPro" id="IPR010451">
    <property type="entry name" value="Acetoacetate_decarboxylase"/>
</dbReference>
<gene>
    <name evidence="1" type="ORF">OKJ99_11420</name>
</gene>
<organism evidence="1 2">
    <name type="scientific">Streptomyces endophyticus</name>
    <dbReference type="NCBI Taxonomy" id="714166"/>
    <lineage>
        <taxon>Bacteria</taxon>
        <taxon>Bacillati</taxon>
        <taxon>Actinomycetota</taxon>
        <taxon>Actinomycetes</taxon>
        <taxon>Kitasatosporales</taxon>
        <taxon>Streptomycetaceae</taxon>
        <taxon>Streptomyces</taxon>
    </lineage>
</organism>
<evidence type="ECO:0000313" key="1">
    <source>
        <dbReference type="EMBL" id="MEB8338107.1"/>
    </source>
</evidence>
<dbReference type="RefSeq" id="WP_326015849.1">
    <property type="nucleotide sequence ID" value="NZ_JAOZYC010000088.1"/>
</dbReference>
<reference evidence="1 2" key="1">
    <citation type="submission" date="2022-10" db="EMBL/GenBank/DDBJ databases">
        <authorList>
            <person name="Xie J."/>
            <person name="Shen N."/>
        </authorList>
    </citation>
    <scope>NUCLEOTIDE SEQUENCE [LARGE SCALE GENOMIC DNA]</scope>
    <source>
        <strain evidence="1 2">YIM65594</strain>
    </source>
</reference>
<dbReference type="InterPro" id="IPR023375">
    <property type="entry name" value="ADC_dom_sf"/>
</dbReference>